<dbReference type="GO" id="GO:0042450">
    <property type="term" value="P:L-arginine biosynthetic process via ornithine"/>
    <property type="evidence" value="ECO:0007669"/>
    <property type="project" value="InterPro"/>
</dbReference>
<dbReference type="InterPro" id="IPR008948">
    <property type="entry name" value="L-Aspartase-like"/>
</dbReference>
<comment type="pathway">
    <text evidence="1">Amino-acid biosynthesis; L-arginine biosynthesis; L-arginine from L-ornithine and carbamoyl phosphate: step 3/3.</text>
</comment>
<dbReference type="PRINTS" id="PR00149">
    <property type="entry name" value="FUMRATELYASE"/>
</dbReference>
<evidence type="ECO:0000256" key="1">
    <source>
        <dbReference type="ARBA" id="ARBA00004941"/>
    </source>
</evidence>
<dbReference type="InterPro" id="IPR022761">
    <property type="entry name" value="Fumarate_lyase_N"/>
</dbReference>
<evidence type="ECO:0000259" key="4">
    <source>
        <dbReference type="Pfam" id="PF00206"/>
    </source>
</evidence>
<dbReference type="Gene3D" id="1.10.40.30">
    <property type="entry name" value="Fumarase/aspartase (C-terminal domain)"/>
    <property type="match status" value="1"/>
</dbReference>
<dbReference type="Gene3D" id="1.20.200.10">
    <property type="entry name" value="Fumarase/aspartase (Central domain)"/>
    <property type="match status" value="1"/>
</dbReference>
<dbReference type="InterPro" id="IPR009049">
    <property type="entry name" value="Argininosuccinate_lyase"/>
</dbReference>
<keyword evidence="5" id="KW-0456">Lyase</keyword>
<accession>S5TTT3</accession>
<dbReference type="Gene3D" id="1.10.275.10">
    <property type="entry name" value="Fumarase/aspartase (N-terminal domain)"/>
    <property type="match status" value="1"/>
</dbReference>
<feature type="domain" description="Fumarate lyase N-terminal" evidence="4">
    <location>
        <begin position="97"/>
        <end position="308"/>
    </location>
</feature>
<dbReference type="Pfam" id="PF00206">
    <property type="entry name" value="Lyase_1"/>
    <property type="match status" value="1"/>
</dbReference>
<sequence>MCAEKDRHDTAAELTGRITAGPDELLRREVLRPQLEFEADHLLPGYLRIEQVLLLEYHRMGLLSTKDVAAIASVLSELDSTVVRELADAAMSDIAFTIERYVSDRIDGVAHAWHVDRSRNDLQATAQTIYGRDRVLSTVDDLIGLGRAAHRLATRELDTLMPGYTHSQPAQVASAGFYFSALSAQVLHSLHRFDTVYASVDASPMGAGAMTGGELDWDRARMARLLGFGSGDGHALIAVAARDWAVEATAELCLLGVPLSRFATDLLTWSGAGYGFLDLPDEFSGISSAMPQKKNFPVLERLRGRTAQLAAGFMGVVLGQRGTPFSNTIEVSKEAGKHVPLAFDQASSVLRLFTAVLDTLRLRAGRLREVCETEYLGGFSLANGLCLSAGVPWRTAQVIAGRYIVAAVDKGLTPAQPDAALLRQVAEERGFVVSDAEQLLTQAFGVDKALSAKCTTGSAGPDSVRTMLDQQAAQFDAAERLWTDRRNRVTEAYAETDRLLKQASTPSQEASA</sequence>
<protein>
    <recommendedName>
        <fullName evidence="2">argininosuccinate lyase</fullName>
        <ecNumber evidence="2">4.3.2.1</ecNumber>
    </recommendedName>
</protein>
<dbReference type="InterPro" id="IPR024083">
    <property type="entry name" value="Fumarase/histidase_N"/>
</dbReference>
<evidence type="ECO:0000256" key="3">
    <source>
        <dbReference type="ARBA" id="ARBA00022571"/>
    </source>
</evidence>
<dbReference type="EC" id="4.3.2.1" evidence="2"/>
<dbReference type="EMBL" id="KF264539">
    <property type="protein sequence ID" value="AGS49341.1"/>
    <property type="molecule type" value="Genomic_DNA"/>
</dbReference>
<dbReference type="SUPFAM" id="SSF48557">
    <property type="entry name" value="L-aspartase-like"/>
    <property type="match status" value="1"/>
</dbReference>
<dbReference type="GO" id="GO:0004056">
    <property type="term" value="F:argininosuccinate lyase activity"/>
    <property type="evidence" value="ECO:0007669"/>
    <property type="project" value="UniProtKB-EC"/>
</dbReference>
<dbReference type="UniPathway" id="UPA00068">
    <property type="reaction ID" value="UER00114"/>
</dbReference>
<dbReference type="InterPro" id="IPR000362">
    <property type="entry name" value="Fumarate_lyase_fam"/>
</dbReference>
<keyword evidence="3" id="KW-0028">Amino-acid biosynthesis</keyword>
<reference evidence="5" key="1">
    <citation type="journal article" date="2013" name="Proc. Natl. Acad. Sci. U.S.A.">
        <title>Mapping gene clusters within arrayed metagenomic libraries to expand the structural diversity of biomedically relevant natural products.</title>
        <authorList>
            <person name="Owen J.G."/>
            <person name="Reddy B.V."/>
            <person name="Ternei M.A."/>
            <person name="Charlop-Powers Z."/>
            <person name="Calle P.Y."/>
            <person name="Kim J.H."/>
            <person name="Brady S.F."/>
        </authorList>
    </citation>
    <scope>NUCLEOTIDE SEQUENCE</scope>
</reference>
<evidence type="ECO:0000256" key="2">
    <source>
        <dbReference type="ARBA" id="ARBA00012338"/>
    </source>
</evidence>
<dbReference type="PRINTS" id="PR00145">
    <property type="entry name" value="ARGSUCLYASE"/>
</dbReference>
<dbReference type="PANTHER" id="PTHR43814">
    <property type="entry name" value="ARGININOSUCCINATE LYASE"/>
    <property type="match status" value="1"/>
</dbReference>
<dbReference type="AlphaFoldDB" id="S5TTT3"/>
<dbReference type="PANTHER" id="PTHR43814:SF1">
    <property type="entry name" value="ARGININOSUCCINATE LYASE"/>
    <property type="match status" value="1"/>
</dbReference>
<keyword evidence="3" id="KW-0055">Arginine biosynthesis</keyword>
<dbReference type="GO" id="GO:0005829">
    <property type="term" value="C:cytosol"/>
    <property type="evidence" value="ECO:0007669"/>
    <property type="project" value="TreeGrafter"/>
</dbReference>
<proteinExistence type="predicted"/>
<name>S5TTT3_9BACT</name>
<evidence type="ECO:0000313" key="5">
    <source>
        <dbReference type="EMBL" id="AGS49341.1"/>
    </source>
</evidence>
<organism evidence="5">
    <name type="scientific">uncultured bacterium esnapd2</name>
    <dbReference type="NCBI Taxonomy" id="1366601"/>
    <lineage>
        <taxon>Bacteria</taxon>
        <taxon>environmental samples</taxon>
    </lineage>
</organism>